<reference evidence="1 2" key="2">
    <citation type="journal article" date="2010" name="Stand. Genomic Sci.">
        <title>Complete genome sequence of Chitinophaga pinensis type strain (UQM 2034).</title>
        <authorList>
            <person name="Glavina Del Rio T."/>
            <person name="Abt B."/>
            <person name="Spring S."/>
            <person name="Lapidus A."/>
            <person name="Nolan M."/>
            <person name="Tice H."/>
            <person name="Copeland A."/>
            <person name="Cheng J.F."/>
            <person name="Chen F."/>
            <person name="Bruce D."/>
            <person name="Goodwin L."/>
            <person name="Pitluck S."/>
            <person name="Ivanova N."/>
            <person name="Mavromatis K."/>
            <person name="Mikhailova N."/>
            <person name="Pati A."/>
            <person name="Chen A."/>
            <person name="Palaniappan K."/>
            <person name="Land M."/>
            <person name="Hauser L."/>
            <person name="Chang Y.J."/>
            <person name="Jeffries C.D."/>
            <person name="Chain P."/>
            <person name="Saunders E."/>
            <person name="Detter J.C."/>
            <person name="Brettin T."/>
            <person name="Rohde M."/>
            <person name="Goker M."/>
            <person name="Bristow J."/>
            <person name="Eisen J.A."/>
            <person name="Markowitz V."/>
            <person name="Hugenholtz P."/>
            <person name="Kyrpides N.C."/>
            <person name="Klenk H.P."/>
            <person name="Lucas S."/>
        </authorList>
    </citation>
    <scope>NUCLEOTIDE SEQUENCE [LARGE SCALE GENOMIC DNA]</scope>
    <source>
        <strain evidence="2">ATCC 43595 / DSM 2588 / LMG 13176 / NBRC 15968 / NCIMB 11800 / UQM 2034</strain>
    </source>
</reference>
<name>A0A979G667_CHIPD</name>
<dbReference type="EMBL" id="CP001699">
    <property type="protein sequence ID" value="ACU61542.1"/>
    <property type="molecule type" value="Genomic_DNA"/>
</dbReference>
<dbReference type="AlphaFoldDB" id="A0A979G667"/>
<proteinExistence type="predicted"/>
<evidence type="ECO:0000313" key="2">
    <source>
        <dbReference type="Proteomes" id="UP000002215"/>
    </source>
</evidence>
<dbReference type="OrthoDB" id="6910425at2"/>
<accession>A0A979G667</accession>
<gene>
    <name evidence="1" type="ordered locus">Cpin_4082</name>
</gene>
<organism evidence="1 2">
    <name type="scientific">Chitinophaga pinensis (strain ATCC 43595 / DSM 2588 / LMG 13176 / NBRC 15968 / NCIMB 11800 / UQM 2034)</name>
    <dbReference type="NCBI Taxonomy" id="485918"/>
    <lineage>
        <taxon>Bacteria</taxon>
        <taxon>Pseudomonadati</taxon>
        <taxon>Bacteroidota</taxon>
        <taxon>Chitinophagia</taxon>
        <taxon>Chitinophagales</taxon>
        <taxon>Chitinophagaceae</taxon>
        <taxon>Chitinophaga</taxon>
    </lineage>
</organism>
<dbReference type="Proteomes" id="UP000002215">
    <property type="component" value="Chromosome"/>
</dbReference>
<dbReference type="KEGG" id="cpi:Cpin_4082"/>
<reference evidence="2" key="1">
    <citation type="submission" date="2009-08" db="EMBL/GenBank/DDBJ databases">
        <title>The complete genome of Chitinophaga pinensis DSM 2588.</title>
        <authorList>
            <consortium name="US DOE Joint Genome Institute (JGI-PGF)"/>
            <person name="Lucas S."/>
            <person name="Copeland A."/>
            <person name="Lapidus A."/>
            <person name="Glavina del Rio T."/>
            <person name="Dalin E."/>
            <person name="Tice H."/>
            <person name="Bruce D."/>
            <person name="Goodwin L."/>
            <person name="Pitluck S."/>
            <person name="Kyrpides N."/>
            <person name="Mavromatis K."/>
            <person name="Ivanova N."/>
            <person name="Mikhailova N."/>
            <person name="Sims D."/>
            <person name="Meinche L."/>
            <person name="Brettin T."/>
            <person name="Detter J.C."/>
            <person name="Han C."/>
            <person name="Larimer F."/>
            <person name="Land M."/>
            <person name="Hauser L."/>
            <person name="Markowitz V."/>
            <person name="Cheng J.-F."/>
            <person name="Hugenholtz P."/>
            <person name="Woyke T."/>
            <person name="Wu D."/>
            <person name="Spring S."/>
            <person name="Klenk H.-P."/>
            <person name="Eisen J.A."/>
        </authorList>
    </citation>
    <scope>NUCLEOTIDE SEQUENCE [LARGE SCALE GENOMIC DNA]</scope>
    <source>
        <strain evidence="2">ATCC 43595 / DSM 2588 / LMG 13176 / NBRC 15968 / NCIMB 11800 / UQM 2034</strain>
    </source>
</reference>
<dbReference type="RefSeq" id="WP_012791714.1">
    <property type="nucleotide sequence ID" value="NC_013132.1"/>
</dbReference>
<protein>
    <submittedName>
        <fullName evidence="1">Uncharacterized protein</fullName>
    </submittedName>
</protein>
<evidence type="ECO:0000313" key="1">
    <source>
        <dbReference type="EMBL" id="ACU61542.1"/>
    </source>
</evidence>
<sequence>MSELRSLYVSIKTRKENLERFFQASPIKPVVDQDWTAWWDSREMYSKSTLDEIPFFDAATNGAILEGYKDNPQTAGTETWDEAAGTWTFDVLFLSENYIEIMPVLGWLKNIAPFLESGDEGVAVIYDYFWGDKDVMAHLEFKDQQAKFKLTSHASKLNKQVLAAAEAALQRAYDRMSEMYKDVD</sequence>